<feature type="binding site" evidence="7">
    <location>
        <position position="231"/>
    </location>
    <ligand>
        <name>ATP</name>
        <dbReference type="ChEBI" id="CHEBI:30616"/>
    </ligand>
</feature>
<feature type="binding site" evidence="7">
    <location>
        <begin position="11"/>
        <end position="15"/>
    </location>
    <ligand>
        <name>L-glutamate</name>
        <dbReference type="ChEBI" id="CHEBI:29985"/>
    </ligand>
</feature>
<keyword evidence="8" id="KW-0648">Protein biosynthesis</keyword>
<evidence type="ECO:0000259" key="9">
    <source>
        <dbReference type="Pfam" id="PF00749"/>
    </source>
</evidence>
<name>A0ABP7X8L6_9GAMM</name>
<dbReference type="Gene3D" id="3.40.50.620">
    <property type="entry name" value="HUPs"/>
    <property type="match status" value="1"/>
</dbReference>
<feature type="short sequence motif" description="'HIGH' region" evidence="7">
    <location>
        <begin position="14"/>
        <end position="24"/>
    </location>
</feature>
<dbReference type="InterPro" id="IPR014729">
    <property type="entry name" value="Rossmann-like_a/b/a_fold"/>
</dbReference>
<dbReference type="NCBIfam" id="NF004314">
    <property type="entry name" value="PRK05710.1-3"/>
    <property type="match status" value="1"/>
</dbReference>
<feature type="domain" description="Glutamyl/glutaminyl-tRNA synthetase class Ib catalytic" evidence="9">
    <location>
        <begin position="9"/>
        <end position="114"/>
    </location>
</feature>
<evidence type="ECO:0000256" key="6">
    <source>
        <dbReference type="ARBA" id="ARBA00023146"/>
    </source>
</evidence>
<feature type="binding site" evidence="7">
    <location>
        <position position="172"/>
    </location>
    <ligand>
        <name>L-glutamate</name>
        <dbReference type="ChEBI" id="CHEBI:29985"/>
    </ligand>
</feature>
<evidence type="ECO:0000256" key="5">
    <source>
        <dbReference type="ARBA" id="ARBA00022840"/>
    </source>
</evidence>
<dbReference type="EMBL" id="BAABDM010000015">
    <property type="protein sequence ID" value="GAA4106916.1"/>
    <property type="molecule type" value="Genomic_DNA"/>
</dbReference>
<keyword evidence="4" id="KW-0862">Zinc</keyword>
<evidence type="ECO:0000256" key="4">
    <source>
        <dbReference type="ARBA" id="ARBA00022833"/>
    </source>
</evidence>
<feature type="binding site" evidence="7">
    <location>
        <position position="47"/>
    </location>
    <ligand>
        <name>L-glutamate</name>
        <dbReference type="ChEBI" id="CHEBI:29985"/>
    </ligand>
</feature>
<evidence type="ECO:0000256" key="1">
    <source>
        <dbReference type="ARBA" id="ARBA00022598"/>
    </source>
</evidence>
<accession>A0ABP7X8L6</accession>
<dbReference type="RefSeq" id="WP_344939147.1">
    <property type="nucleotide sequence ID" value="NZ_BAABDM010000015.1"/>
</dbReference>
<keyword evidence="2" id="KW-0479">Metal-binding</keyword>
<comment type="caution">
    <text evidence="7">Lacks conserved residue(s) required for the propagation of feature annotation.</text>
</comment>
<dbReference type="PRINTS" id="PR00987">
    <property type="entry name" value="TRNASYNTHGLU"/>
</dbReference>
<evidence type="ECO:0000256" key="7">
    <source>
        <dbReference type="HAMAP-Rule" id="MF_01428"/>
    </source>
</evidence>
<gene>
    <name evidence="10" type="primary">gluQRS</name>
    <name evidence="7" type="synonym">gluQ</name>
    <name evidence="10" type="ORF">GCM10022414_37700</name>
</gene>
<keyword evidence="11" id="KW-1185">Reference proteome</keyword>
<dbReference type="EC" id="6.1.1.-" evidence="7"/>
<dbReference type="InterPro" id="IPR022380">
    <property type="entry name" value="Glu-Q_tRNA(Asp)_Synthase"/>
</dbReference>
<dbReference type="InterPro" id="IPR049940">
    <property type="entry name" value="GluQ/Sye"/>
</dbReference>
<dbReference type="NCBIfam" id="TIGR03838">
    <property type="entry name" value="queuosine_YadB"/>
    <property type="match status" value="1"/>
</dbReference>
<protein>
    <recommendedName>
        <fullName evidence="7">Glutamyl-Q tRNA(Asp) synthetase</fullName>
        <shortName evidence="7">Glu-Q-RSs</shortName>
        <ecNumber evidence="7">6.1.1.-</ecNumber>
    </recommendedName>
</protein>
<evidence type="ECO:0000256" key="2">
    <source>
        <dbReference type="ARBA" id="ARBA00022723"/>
    </source>
</evidence>
<dbReference type="PANTHER" id="PTHR43311:SF1">
    <property type="entry name" value="GLUTAMYL-Q TRNA(ASP) SYNTHETASE"/>
    <property type="match status" value="1"/>
</dbReference>
<keyword evidence="3 7" id="KW-0547">Nucleotide-binding</keyword>
<evidence type="ECO:0000313" key="10">
    <source>
        <dbReference type="EMBL" id="GAA4106916.1"/>
    </source>
</evidence>
<comment type="similarity">
    <text evidence="7">Belongs to the class-I aminoacyl-tRNA synthetase family. GluQ subfamily.</text>
</comment>
<evidence type="ECO:0000256" key="3">
    <source>
        <dbReference type="ARBA" id="ARBA00022741"/>
    </source>
</evidence>
<reference evidence="11" key="1">
    <citation type="journal article" date="2019" name="Int. J. Syst. Evol. Microbiol.">
        <title>The Global Catalogue of Microorganisms (GCM) 10K type strain sequencing project: providing services to taxonomists for standard genome sequencing and annotation.</title>
        <authorList>
            <consortium name="The Broad Institute Genomics Platform"/>
            <consortium name="The Broad Institute Genome Sequencing Center for Infectious Disease"/>
            <person name="Wu L."/>
            <person name="Ma J."/>
        </authorList>
    </citation>
    <scope>NUCLEOTIDE SEQUENCE [LARGE SCALE GENOMIC DNA]</scope>
    <source>
        <strain evidence="11">JCM 17304</strain>
    </source>
</reference>
<dbReference type="SUPFAM" id="SSF52374">
    <property type="entry name" value="Nucleotidylyl transferase"/>
    <property type="match status" value="1"/>
</dbReference>
<feature type="binding site" evidence="7">
    <location>
        <position position="190"/>
    </location>
    <ligand>
        <name>L-glutamate</name>
        <dbReference type="ChEBI" id="CHEBI:29985"/>
    </ligand>
</feature>
<feature type="domain" description="Glutamyl/glutaminyl-tRNA synthetase class Ib catalytic" evidence="9">
    <location>
        <begin position="131"/>
        <end position="234"/>
    </location>
</feature>
<dbReference type="HAMAP" id="MF_01428">
    <property type="entry name" value="Glu_Q_tRNA_synth"/>
    <property type="match status" value="1"/>
</dbReference>
<evidence type="ECO:0000313" key="11">
    <source>
        <dbReference type="Proteomes" id="UP001500392"/>
    </source>
</evidence>
<keyword evidence="1 7" id="KW-0436">Ligase</keyword>
<sequence>MPSLDSNYRGRFAPSPSGPLHIGSLVTALASYLDARANRGQWLLRMEDIDPPREQAGAAQQITNSLLNHGMTWDGDIFWQSARSAAYDTYLQQLLNKNLAYYCGCSRRQLAATNGLHIGACAHPGSPNGDAIRLRVPNETIGFNDRIQGSQHRTQVELGDPVLKRKDGLYAYQLAVVVDDAEQGITDIVRGVDLLDASAWQIHLQNALGLKQPRYCHIPVIVGDDGHKLSKQSFAPALDDQYAFANLRLALHYLQQTPPPDTINDVADLLLWATEHWHPQDIPARRQFDAINQSL</sequence>
<dbReference type="PANTHER" id="PTHR43311">
    <property type="entry name" value="GLUTAMATE--TRNA LIGASE"/>
    <property type="match status" value="1"/>
</dbReference>
<dbReference type="Pfam" id="PF00749">
    <property type="entry name" value="tRNA-synt_1c"/>
    <property type="match status" value="2"/>
</dbReference>
<feature type="short sequence motif" description="'KMSKS' region" evidence="7">
    <location>
        <begin position="228"/>
        <end position="232"/>
    </location>
</feature>
<keyword evidence="5 7" id="KW-0067">ATP-binding</keyword>
<comment type="function">
    <text evidence="7">Catalyzes the tRNA-independent activation of glutamate in presence of ATP and the subsequent transfer of glutamate onto a tRNA(Asp). Glutamate is transferred on the 2-amino-5-(4,5-dihydroxy-2-cyclopenten-1-yl) moiety of the queuosine in the wobble position of the QUC anticodon.</text>
</comment>
<dbReference type="InterPro" id="IPR020058">
    <property type="entry name" value="Glu/Gln-tRNA-synth_Ib_cat-dom"/>
</dbReference>
<dbReference type="Proteomes" id="UP001500392">
    <property type="component" value="Unassembled WGS sequence"/>
</dbReference>
<evidence type="ECO:0000256" key="8">
    <source>
        <dbReference type="RuleBase" id="RU363037"/>
    </source>
</evidence>
<proteinExistence type="inferred from homology"/>
<dbReference type="Gene3D" id="3.90.800.10">
    <property type="entry name" value="Glutamyl-tRNA Synthetase, Domain 3"/>
    <property type="match status" value="1"/>
</dbReference>
<keyword evidence="6 7" id="KW-0030">Aminoacyl-tRNA synthetase</keyword>
<organism evidence="10 11">
    <name type="scientific">Zhongshania borealis</name>
    <dbReference type="NCBI Taxonomy" id="889488"/>
    <lineage>
        <taxon>Bacteria</taxon>
        <taxon>Pseudomonadati</taxon>
        <taxon>Pseudomonadota</taxon>
        <taxon>Gammaproteobacteria</taxon>
        <taxon>Cellvibrionales</taxon>
        <taxon>Spongiibacteraceae</taxon>
        <taxon>Zhongshania</taxon>
    </lineage>
</organism>
<comment type="caution">
    <text evidence="10">The sequence shown here is derived from an EMBL/GenBank/DDBJ whole genome shotgun (WGS) entry which is preliminary data.</text>
</comment>
<dbReference type="InterPro" id="IPR000924">
    <property type="entry name" value="Glu/Gln-tRNA-synth"/>
</dbReference>